<keyword evidence="12 17" id="KW-0057">Aromatic amino acid biosynthesis</keyword>
<sequence>MVVLMQAGRRVESCPYKQIIFIGLPGSGKTSVGRLVAARLGCSFRDADQVLSQQAGMSIPEIFATRGEDGFRDLEVKTIAELLAGDTAVIALGGGALTREETRLALTGKDVVFLDVSLPQAEARVGKAANRPLLAHSDNLNAKLAQLAAARRDSYLAAATLIVPADGSLSEVSSAVMRGLGRKKALPVRRYNLGSLAALPEQNGEKTRVIPVTSGAGYQVSVGQGTAVRVSQMLQERPRKVFLISPPPLSGAARNLATALTQSGQVVKLFEHPDGEGAKNIRIVEDAWRCLGENHFSREDAVVALGGGATTDMAGFVAATWLRGIEVINLPTSLLAMVDAAVGGKTGINTSLGKNLVGSFYPPSAVICDLDYLSTLPPRQLHAGLAEVIKCGFIADPKILQLLNGQSPENLLGSPAVLEEVISRAINVKAGVVSQDLREGGMRECLNYGHTLAHAIEKASSYQVLHGEAVAIGMVFAAQVAREMDLLPASQMESQRRQIAALGLPIACPQYSFEQLVKIMASDKKVRGGVIRMVLTTSNGQIQVTPIADYQLLERAFNAINTAVTGTDYPRCQGQE</sequence>
<feature type="binding site" evidence="16">
    <location>
        <position position="48"/>
    </location>
    <ligand>
        <name>substrate</name>
    </ligand>
</feature>
<comment type="subunit">
    <text evidence="16">Monomer.</text>
</comment>
<comment type="cofactor">
    <cofactor evidence="17">
        <name>Co(2+)</name>
        <dbReference type="ChEBI" id="CHEBI:48828"/>
    </cofactor>
    <cofactor evidence="17">
        <name>Zn(2+)</name>
        <dbReference type="ChEBI" id="CHEBI:29105"/>
    </cofactor>
    <text evidence="17">Binds 1 divalent metal cation per subunit. Can use either Co(2+) or Zn(2+).</text>
</comment>
<comment type="function">
    <text evidence="17">Catalyzes the conversion of 3-deoxy-D-arabino-heptulosonate 7-phosphate (DAHP) to dehydroquinate (DHQ).</text>
</comment>
<comment type="subcellular location">
    <subcellularLocation>
        <location evidence="17">Cytoplasm</location>
    </subcellularLocation>
</comment>
<gene>
    <name evidence="16" type="primary">aroK</name>
    <name evidence="17" type="synonym">aroB</name>
    <name evidence="20" type="ORF">HMPREF1862_01390</name>
</gene>
<protein>
    <recommendedName>
        <fullName evidence="16 17">Multifunctional fusion protein</fullName>
    </recommendedName>
    <domain>
        <recommendedName>
            <fullName evidence="16">Shikimate kinase</fullName>
            <shortName evidence="16">SK</shortName>
            <ecNumber evidence="16">2.7.1.71</ecNumber>
        </recommendedName>
    </domain>
    <domain>
        <recommendedName>
            <fullName evidence="17">3-dehydroquinate synthase</fullName>
            <shortName evidence="17">DHQS</shortName>
            <ecNumber evidence="17">4.2.3.4</ecNumber>
        </recommendedName>
    </domain>
</protein>
<feature type="binding site" evidence="17">
    <location>
        <position position="450"/>
    </location>
    <ligand>
        <name>Zn(2+)</name>
        <dbReference type="ChEBI" id="CHEBI:29105"/>
    </ligand>
</feature>
<feature type="binding site" evidence="17">
    <location>
        <begin position="308"/>
        <end position="312"/>
    </location>
    <ligand>
        <name>NAD(+)</name>
        <dbReference type="ChEBI" id="CHEBI:57540"/>
    </ligand>
</feature>
<dbReference type="InterPro" id="IPR050071">
    <property type="entry name" value="Dehydroquinate_synthase"/>
</dbReference>
<feature type="binding site" evidence="16">
    <location>
        <position position="30"/>
    </location>
    <ligand>
        <name>Mg(2+)</name>
        <dbReference type="ChEBI" id="CHEBI:18420"/>
    </ligand>
</feature>
<evidence type="ECO:0000256" key="12">
    <source>
        <dbReference type="ARBA" id="ARBA00023141"/>
    </source>
</evidence>
<keyword evidence="14" id="KW-0511">Multifunctional enzyme</keyword>
<keyword evidence="9 16" id="KW-0418">Kinase</keyword>
<keyword evidence="13 17" id="KW-0456">Lyase</keyword>
<evidence type="ECO:0000256" key="17">
    <source>
        <dbReference type="HAMAP-Rule" id="MF_00110"/>
    </source>
</evidence>
<dbReference type="Gene3D" id="1.20.1090.10">
    <property type="entry name" value="Dehydroquinate synthase-like - alpha domain"/>
    <property type="match status" value="1"/>
</dbReference>
<dbReference type="Pfam" id="PF01202">
    <property type="entry name" value="SKI"/>
    <property type="match status" value="1"/>
</dbReference>
<dbReference type="InterPro" id="IPR016037">
    <property type="entry name" value="DHQ_synth_AroB"/>
</dbReference>
<dbReference type="Pfam" id="PF01761">
    <property type="entry name" value="DHQ_synthase"/>
    <property type="match status" value="1"/>
</dbReference>
<keyword evidence="7 16" id="KW-0808">Transferase</keyword>
<dbReference type="HAMAP" id="MF_00109">
    <property type="entry name" value="Shikimate_kinase"/>
    <property type="match status" value="1"/>
</dbReference>
<evidence type="ECO:0000256" key="2">
    <source>
        <dbReference type="ARBA" id="ARBA00001911"/>
    </source>
</evidence>
<dbReference type="SUPFAM" id="SSF52540">
    <property type="entry name" value="P-loop containing nucleoside triphosphate hydrolases"/>
    <property type="match status" value="1"/>
</dbReference>
<evidence type="ECO:0000256" key="15">
    <source>
        <dbReference type="ARBA" id="ARBA00048567"/>
    </source>
</evidence>
<dbReference type="Proteomes" id="UP000070572">
    <property type="component" value="Unassembled WGS sequence"/>
</dbReference>
<dbReference type="Gene3D" id="3.40.50.1970">
    <property type="match status" value="1"/>
</dbReference>
<evidence type="ECO:0000256" key="1">
    <source>
        <dbReference type="ARBA" id="ARBA00001393"/>
    </source>
</evidence>
<feature type="domain" description="3-dehydroquinate synthase N-terminal" evidence="18">
    <location>
        <begin position="272"/>
        <end position="382"/>
    </location>
</feature>
<evidence type="ECO:0000256" key="4">
    <source>
        <dbReference type="ARBA" id="ARBA00004842"/>
    </source>
</evidence>
<evidence type="ECO:0000313" key="21">
    <source>
        <dbReference type="Proteomes" id="UP000070572"/>
    </source>
</evidence>
<feature type="binding site" evidence="17">
    <location>
        <position position="354"/>
    </location>
    <ligand>
        <name>NAD(+)</name>
        <dbReference type="ChEBI" id="CHEBI:57540"/>
    </ligand>
</feature>
<keyword evidence="11 17" id="KW-0520">NAD</keyword>
<dbReference type="InterPro" id="IPR023000">
    <property type="entry name" value="Shikimate_kinase_CS"/>
</dbReference>
<comment type="caution">
    <text evidence="20">The sequence shown here is derived from an EMBL/GenBank/DDBJ whole genome shotgun (WGS) entry which is preliminary data.</text>
</comment>
<feature type="binding site" evidence="16">
    <location>
        <position position="131"/>
    </location>
    <ligand>
        <name>ATP</name>
        <dbReference type="ChEBI" id="CHEBI:30616"/>
    </ligand>
</feature>
<comment type="pathway">
    <text evidence="4 16">Metabolic intermediate biosynthesis; chorismate biosynthesis; chorismate from D-erythrose 4-phosphate and phosphoenolpyruvate: step 5/7.</text>
</comment>
<evidence type="ECO:0000313" key="20">
    <source>
        <dbReference type="EMBL" id="KXB80166.1"/>
    </source>
</evidence>
<feature type="binding site" evidence="17">
    <location>
        <position position="345"/>
    </location>
    <ligand>
        <name>NAD(+)</name>
        <dbReference type="ChEBI" id="CHEBI:57540"/>
    </ligand>
</feature>
<dbReference type="GO" id="GO:0000287">
    <property type="term" value="F:magnesium ion binding"/>
    <property type="evidence" value="ECO:0007669"/>
    <property type="project" value="UniProtKB-UniRule"/>
</dbReference>
<dbReference type="Pfam" id="PF24621">
    <property type="entry name" value="DHQS_C"/>
    <property type="match status" value="1"/>
</dbReference>
<dbReference type="PANTHER" id="PTHR43622">
    <property type="entry name" value="3-DEHYDROQUINATE SYNTHASE"/>
    <property type="match status" value="1"/>
</dbReference>
<feature type="binding site" evidence="17">
    <location>
        <begin position="332"/>
        <end position="333"/>
    </location>
    <ligand>
        <name>NAD(+)</name>
        <dbReference type="ChEBI" id="CHEBI:57540"/>
    </ligand>
</feature>
<keyword evidence="5 17" id="KW-0963">Cytoplasm</keyword>
<evidence type="ECO:0000256" key="8">
    <source>
        <dbReference type="ARBA" id="ARBA00022741"/>
    </source>
</evidence>
<feature type="binding site" evidence="16">
    <location>
        <position position="72"/>
    </location>
    <ligand>
        <name>substrate</name>
    </ligand>
</feature>
<keyword evidence="17" id="KW-0862">Zinc</keyword>
<dbReference type="GO" id="GO:0003856">
    <property type="term" value="F:3-dehydroquinate synthase activity"/>
    <property type="evidence" value="ECO:0007669"/>
    <property type="project" value="UniProtKB-UniRule"/>
</dbReference>
<dbReference type="AlphaFoldDB" id="A0AB34WY47"/>
<feature type="binding site" evidence="17">
    <location>
        <position position="387"/>
    </location>
    <ligand>
        <name>Zn(2+)</name>
        <dbReference type="ChEBI" id="CHEBI:29105"/>
    </ligand>
</feature>
<evidence type="ECO:0000256" key="3">
    <source>
        <dbReference type="ARBA" id="ARBA00004661"/>
    </source>
</evidence>
<dbReference type="GO" id="GO:0005524">
    <property type="term" value="F:ATP binding"/>
    <property type="evidence" value="ECO:0007669"/>
    <property type="project" value="UniProtKB-UniRule"/>
</dbReference>
<comment type="cofactor">
    <cofactor evidence="2 17">
        <name>NAD(+)</name>
        <dbReference type="ChEBI" id="CHEBI:57540"/>
    </cofactor>
</comment>
<dbReference type="EC" id="2.7.1.71" evidence="16"/>
<dbReference type="PANTHER" id="PTHR43622:SF7">
    <property type="entry name" value="3-DEHYDROQUINATE SYNTHASE, CHLOROPLASTIC"/>
    <property type="match status" value="1"/>
</dbReference>
<dbReference type="EMBL" id="LSDN01000018">
    <property type="protein sequence ID" value="KXB80166.1"/>
    <property type="molecule type" value="Genomic_DNA"/>
</dbReference>
<dbReference type="InterPro" id="IPR000623">
    <property type="entry name" value="Shikimate_kinase/TSH1"/>
</dbReference>
<dbReference type="InterPro" id="IPR030960">
    <property type="entry name" value="DHQS/DOIS_N"/>
</dbReference>
<dbReference type="EC" id="4.2.3.4" evidence="17"/>
<comment type="catalytic activity">
    <reaction evidence="15 16">
        <text>shikimate + ATP = 3-phosphoshikimate + ADP + H(+)</text>
        <dbReference type="Rhea" id="RHEA:13121"/>
        <dbReference type="ChEBI" id="CHEBI:15378"/>
        <dbReference type="ChEBI" id="CHEBI:30616"/>
        <dbReference type="ChEBI" id="CHEBI:36208"/>
        <dbReference type="ChEBI" id="CHEBI:145989"/>
        <dbReference type="ChEBI" id="CHEBI:456216"/>
        <dbReference type="EC" id="2.7.1.71"/>
    </reaction>
</comment>
<dbReference type="NCBIfam" id="TIGR01357">
    <property type="entry name" value="aroB"/>
    <property type="match status" value="1"/>
</dbReference>
<comment type="similarity">
    <text evidence="17">Belongs to the sugar phosphate cyclases superfamily. Dehydroquinate synthase family.</text>
</comment>
<comment type="pathway">
    <text evidence="3 17">Metabolic intermediate biosynthesis; chorismate biosynthesis; chorismate from D-erythrose 4-phosphate and phosphoenolpyruvate: step 2/7.</text>
</comment>
<comment type="function">
    <text evidence="16">Catalyzes the specific phosphorylation of the 3-hydroxyl group of shikimic acid using ATP as a cosubstrate.</text>
</comment>
<evidence type="ECO:0000256" key="9">
    <source>
        <dbReference type="ARBA" id="ARBA00022777"/>
    </source>
</evidence>
<keyword evidence="17" id="KW-0170">Cobalt</keyword>
<evidence type="ECO:0000256" key="11">
    <source>
        <dbReference type="ARBA" id="ARBA00023027"/>
    </source>
</evidence>
<comment type="similarity">
    <text evidence="16">Belongs to the shikimate kinase family.</text>
</comment>
<evidence type="ECO:0000256" key="16">
    <source>
        <dbReference type="HAMAP-Rule" id="MF_00109"/>
    </source>
</evidence>
<evidence type="ECO:0000259" key="19">
    <source>
        <dbReference type="Pfam" id="PF24621"/>
    </source>
</evidence>
<accession>A0AB34WY47</accession>
<feature type="binding site" evidence="17">
    <location>
        <position position="466"/>
    </location>
    <ligand>
        <name>Zn(2+)</name>
        <dbReference type="ChEBI" id="CHEBI:29105"/>
    </ligand>
</feature>
<keyword evidence="8 17" id="KW-0547">Nucleotide-binding</keyword>
<dbReference type="CDD" id="cd08195">
    <property type="entry name" value="DHQS"/>
    <property type="match status" value="1"/>
</dbReference>
<dbReference type="PRINTS" id="PR01100">
    <property type="entry name" value="SHIKIMTKNASE"/>
</dbReference>
<dbReference type="CDD" id="cd00464">
    <property type="entry name" value="SK"/>
    <property type="match status" value="1"/>
</dbReference>
<dbReference type="HAMAP" id="MF_00110">
    <property type="entry name" value="DHQ_synthase"/>
    <property type="match status" value="1"/>
</dbReference>
<dbReference type="InterPro" id="IPR056179">
    <property type="entry name" value="DHQS_C"/>
</dbReference>
<keyword evidence="16" id="KW-0460">Magnesium</keyword>
<proteinExistence type="inferred from homology"/>
<dbReference type="Gene3D" id="3.40.50.300">
    <property type="entry name" value="P-loop containing nucleotide triphosphate hydrolases"/>
    <property type="match status" value="1"/>
</dbReference>
<dbReference type="SUPFAM" id="SSF56796">
    <property type="entry name" value="Dehydroquinate synthase-like"/>
    <property type="match status" value="1"/>
</dbReference>
<feature type="domain" description="3-dehydroquinate synthase C-terminal" evidence="19">
    <location>
        <begin position="384"/>
        <end position="526"/>
    </location>
</feature>
<dbReference type="GO" id="GO:0009073">
    <property type="term" value="P:aromatic amino acid family biosynthetic process"/>
    <property type="evidence" value="ECO:0007669"/>
    <property type="project" value="UniProtKB-KW"/>
</dbReference>
<comment type="caution">
    <text evidence="17">Lacks conserved residue(s) required for the propagation of feature annotation.</text>
</comment>
<name>A0AB34WY47_9ACTO</name>
<comment type="catalytic activity">
    <reaction evidence="1 17">
        <text>7-phospho-2-dehydro-3-deoxy-D-arabino-heptonate = 3-dehydroquinate + phosphate</text>
        <dbReference type="Rhea" id="RHEA:21968"/>
        <dbReference type="ChEBI" id="CHEBI:32364"/>
        <dbReference type="ChEBI" id="CHEBI:43474"/>
        <dbReference type="ChEBI" id="CHEBI:58394"/>
        <dbReference type="EC" id="4.2.3.4"/>
    </reaction>
</comment>
<evidence type="ECO:0000256" key="10">
    <source>
        <dbReference type="ARBA" id="ARBA00022840"/>
    </source>
</evidence>
<dbReference type="InterPro" id="IPR031322">
    <property type="entry name" value="Shikimate/glucono_kinase"/>
</dbReference>
<dbReference type="InterPro" id="IPR027417">
    <property type="entry name" value="P-loop_NTPase"/>
</dbReference>
<evidence type="ECO:0000256" key="14">
    <source>
        <dbReference type="ARBA" id="ARBA00023268"/>
    </source>
</evidence>
<evidence type="ECO:0000256" key="7">
    <source>
        <dbReference type="ARBA" id="ARBA00022679"/>
    </source>
</evidence>
<reference evidence="20 21" key="1">
    <citation type="submission" date="2016-01" db="EMBL/GenBank/DDBJ databases">
        <authorList>
            <person name="Mitreva M."/>
            <person name="Pepin K.H."/>
            <person name="Mihindukulasuriya K.A."/>
            <person name="Fulton R."/>
            <person name="Fronick C."/>
            <person name="O'Laughlin M."/>
            <person name="Miner T."/>
            <person name="Herter B."/>
            <person name="Rosa B.A."/>
            <person name="Cordes M."/>
            <person name="Tomlinson C."/>
            <person name="Wollam A."/>
            <person name="Palsikar V.B."/>
            <person name="Mardis E.R."/>
            <person name="Wilson R.K."/>
        </authorList>
    </citation>
    <scope>NUCLEOTIDE SEQUENCE [LARGE SCALE GENOMIC DNA]</scope>
    <source>
        <strain evidence="20 21">DNF00696</strain>
    </source>
</reference>
<keyword evidence="17" id="KW-0479">Metal-binding</keyword>
<evidence type="ECO:0000259" key="18">
    <source>
        <dbReference type="Pfam" id="PF01761"/>
    </source>
</evidence>
<comment type="cofactor">
    <cofactor evidence="16">
        <name>Mg(2+)</name>
        <dbReference type="ChEBI" id="CHEBI:18420"/>
    </cofactor>
    <text evidence="16">Binds 1 Mg(2+) ion per subunit.</text>
</comment>
<feature type="binding site" evidence="16">
    <location>
        <position position="94"/>
    </location>
    <ligand>
        <name>substrate</name>
    </ligand>
</feature>
<feature type="binding site" evidence="17">
    <location>
        <begin position="274"/>
        <end position="279"/>
    </location>
    <ligand>
        <name>NAD(+)</name>
        <dbReference type="ChEBI" id="CHEBI:57540"/>
    </ligand>
</feature>
<evidence type="ECO:0000256" key="13">
    <source>
        <dbReference type="ARBA" id="ARBA00023239"/>
    </source>
</evidence>
<dbReference type="GO" id="GO:0004765">
    <property type="term" value="F:shikimate kinase activity"/>
    <property type="evidence" value="ECO:0007669"/>
    <property type="project" value="UniProtKB-UniRule"/>
</dbReference>
<keyword evidence="10 16" id="KW-0067">ATP-binding</keyword>
<dbReference type="GO" id="GO:0008652">
    <property type="term" value="P:amino acid biosynthetic process"/>
    <property type="evidence" value="ECO:0007669"/>
    <property type="project" value="UniProtKB-KW"/>
</dbReference>
<evidence type="ECO:0000256" key="5">
    <source>
        <dbReference type="ARBA" id="ARBA00022490"/>
    </source>
</evidence>
<feature type="binding site" evidence="16">
    <location>
        <begin position="26"/>
        <end position="31"/>
    </location>
    <ligand>
        <name>ATP</name>
        <dbReference type="ChEBI" id="CHEBI:30616"/>
    </ligand>
</feature>
<dbReference type="GO" id="GO:0005737">
    <property type="term" value="C:cytoplasm"/>
    <property type="evidence" value="ECO:0007669"/>
    <property type="project" value="UniProtKB-SubCell"/>
</dbReference>
<feature type="binding site" evidence="16">
    <location>
        <position position="151"/>
    </location>
    <ligand>
        <name>substrate</name>
    </ligand>
</feature>
<evidence type="ECO:0000256" key="6">
    <source>
        <dbReference type="ARBA" id="ARBA00022605"/>
    </source>
</evidence>
<organism evidence="20 21">
    <name type="scientific">Varibaculum cambriense</name>
    <dbReference type="NCBI Taxonomy" id="184870"/>
    <lineage>
        <taxon>Bacteria</taxon>
        <taxon>Bacillati</taxon>
        <taxon>Actinomycetota</taxon>
        <taxon>Actinomycetes</taxon>
        <taxon>Actinomycetales</taxon>
        <taxon>Actinomycetaceae</taxon>
        <taxon>Varibaculum</taxon>
    </lineage>
</organism>
<keyword evidence="6 17" id="KW-0028">Amino-acid biosynthesis</keyword>
<dbReference type="PROSITE" id="PS01128">
    <property type="entry name" value="SHIKIMATE_KINASE"/>
    <property type="match status" value="1"/>
</dbReference>
<dbReference type="GO" id="GO:0009423">
    <property type="term" value="P:chorismate biosynthetic process"/>
    <property type="evidence" value="ECO:0007669"/>
    <property type="project" value="UniProtKB-UniRule"/>
</dbReference>